<dbReference type="Proteomes" id="UP000192722">
    <property type="component" value="Unassembled WGS sequence"/>
</dbReference>
<organism evidence="3 4">
    <name type="scientific">Rouxiella silvae</name>
    <dbReference type="NCBI Taxonomy" id="1646373"/>
    <lineage>
        <taxon>Bacteria</taxon>
        <taxon>Pseudomonadati</taxon>
        <taxon>Pseudomonadota</taxon>
        <taxon>Gammaproteobacteria</taxon>
        <taxon>Enterobacterales</taxon>
        <taxon>Yersiniaceae</taxon>
        <taxon>Rouxiella</taxon>
    </lineage>
</organism>
<name>A0ABX3TU08_9GAMM</name>
<dbReference type="Pfam" id="PF09524">
    <property type="entry name" value="Phg_2220_C"/>
    <property type="match status" value="1"/>
</dbReference>
<evidence type="ECO:0000259" key="2">
    <source>
        <dbReference type="Pfam" id="PF09524"/>
    </source>
</evidence>
<dbReference type="RefSeq" id="WP_084984554.1">
    <property type="nucleotide sequence ID" value="NZ_CBCSCF010000001.1"/>
</dbReference>
<feature type="region of interest" description="Disordered" evidence="1">
    <location>
        <begin position="274"/>
        <end position="299"/>
    </location>
</feature>
<feature type="compositionally biased region" description="Polar residues" evidence="1">
    <location>
        <begin position="274"/>
        <end position="285"/>
    </location>
</feature>
<reference evidence="3 4" key="1">
    <citation type="journal article" date="2017" name="Int. J. Syst. Evol. Microbiol.">
        <title>Rouxiella badensis sp. nov. and Rouxiella silvae sp. nov. isolated from peat bog soil in Germany and emendation of the genus description.</title>
        <authorList>
            <person name="Le Fleche-Mateos A."/>
            <person name="Kugler J.H."/>
            <person name="Hansen S.H."/>
            <person name="Syldatk C."/>
            <person name="Hausmann R."/>
            <person name="Lomprez F."/>
            <person name="Vandenbogaert M."/>
            <person name="Manuguerra J.C."/>
            <person name="Grimont P.A."/>
        </authorList>
    </citation>
    <scope>NUCLEOTIDE SEQUENCE [LARGE SCALE GENOMIC DNA]</scope>
    <source>
        <strain evidence="3 4">213</strain>
    </source>
</reference>
<proteinExistence type="predicted"/>
<evidence type="ECO:0000256" key="1">
    <source>
        <dbReference type="SAM" id="MobiDB-lite"/>
    </source>
</evidence>
<accession>A0ABX3TU08</accession>
<dbReference type="EMBL" id="MRWD01000098">
    <property type="protein sequence ID" value="ORJ18686.1"/>
    <property type="molecule type" value="Genomic_DNA"/>
</dbReference>
<protein>
    <submittedName>
        <fullName evidence="3">Transcriptional regulator</fullName>
    </submittedName>
</protein>
<comment type="caution">
    <text evidence="3">The sequence shown here is derived from an EMBL/GenBank/DDBJ whole genome shotgun (WGS) entry which is preliminary data.</text>
</comment>
<gene>
    <name evidence="3" type="ORF">BS639_23955</name>
</gene>
<dbReference type="InterPro" id="IPR011741">
    <property type="entry name" value="Phg_2220_C"/>
</dbReference>
<feature type="domain" description="Phage conserved hypothetical protein C-terminal" evidence="2">
    <location>
        <begin position="174"/>
        <end position="244"/>
    </location>
</feature>
<sequence>MSLLLKTQPLVISPILAQRIGLNEAIVIQQICYWLQDTNSGVEHSGKKWVYNSIESWNEQFPFWSHDTVKRTLTSLKKLGLVDARQLNKSKHDRTNFYSINWNSALLCDEGNLHPSKRAKTTLSIRAKSPSSIGANSTDLTETTTEITTENKTLCQVPAETDREVQITDDAKSVLQHLNQLTNRRWQVSKSSLSGIRGRLNEGFTAEQLILTVDYMVEKWRNDEEMCDFLRPTTLFQPTKFPGYQGSSVAWDKKGRPARVNGKWVRNSSLTQATSDIPEGFNQNLPAAPTQGGSDDGYI</sequence>
<keyword evidence="4" id="KW-1185">Reference proteome</keyword>
<evidence type="ECO:0000313" key="3">
    <source>
        <dbReference type="EMBL" id="ORJ18686.1"/>
    </source>
</evidence>
<evidence type="ECO:0000313" key="4">
    <source>
        <dbReference type="Proteomes" id="UP000192722"/>
    </source>
</evidence>